<comment type="caution">
    <text evidence="1">The sequence shown here is derived from an EMBL/GenBank/DDBJ whole genome shotgun (WGS) entry which is preliminary data.</text>
</comment>
<dbReference type="Pfam" id="PF22491">
    <property type="entry name" value="DUF6988"/>
    <property type="match status" value="1"/>
</dbReference>
<dbReference type="AlphaFoldDB" id="A0A2G1VFZ6"/>
<evidence type="ECO:0000313" key="1">
    <source>
        <dbReference type="EMBL" id="PHQ25703.1"/>
    </source>
</evidence>
<gene>
    <name evidence="1" type="ORF">CLH62_08845</name>
</gene>
<dbReference type="OrthoDB" id="6058394at2"/>
<name>A0A2G1VFZ6_9GAMM</name>
<sequence length="196" mass="21397">MTQKIVPKSFELHEWIAERLDGLEMPGGTRASLSISCHDLVIEHHLGIAVLARGKIYGSAFALVRSVFEAFVRGVWLRHCATDSEILKYQSDKLNLNFGHLVTAVEAVPGFGDGVLSGLKANSWSAMNSYTHGGALQSGRRFSGNSVEPNYEAEEIEEVIRLSGTFALMAFQQIAIEAGRIDLADEAIKRLSPAKP</sequence>
<dbReference type="EMBL" id="NTFI01000002">
    <property type="protein sequence ID" value="PHQ25703.1"/>
    <property type="molecule type" value="Genomic_DNA"/>
</dbReference>
<proteinExistence type="predicted"/>
<dbReference type="RefSeq" id="WP_099617804.1">
    <property type="nucleotide sequence ID" value="NZ_KZ319340.1"/>
</dbReference>
<organism evidence="1 2">
    <name type="scientific">Marinobacter guineae</name>
    <dbReference type="NCBI Taxonomy" id="432303"/>
    <lineage>
        <taxon>Bacteria</taxon>
        <taxon>Pseudomonadati</taxon>
        <taxon>Pseudomonadota</taxon>
        <taxon>Gammaproteobacteria</taxon>
        <taxon>Pseudomonadales</taxon>
        <taxon>Marinobacteraceae</taxon>
        <taxon>Marinobacter</taxon>
    </lineage>
</organism>
<dbReference type="InterPro" id="IPR054257">
    <property type="entry name" value="DUF6988"/>
</dbReference>
<accession>A0A2G1VFZ6</accession>
<protein>
    <submittedName>
        <fullName evidence="1">Uncharacterized protein</fullName>
    </submittedName>
</protein>
<keyword evidence="2" id="KW-1185">Reference proteome</keyword>
<reference evidence="1 2" key="1">
    <citation type="submission" date="2017-09" db="EMBL/GenBank/DDBJ databases">
        <title>The draft genome sequences of Marinobacter guineae M3B.</title>
        <authorList>
            <person name="Cao J."/>
        </authorList>
    </citation>
    <scope>NUCLEOTIDE SEQUENCE [LARGE SCALE GENOMIC DNA]</scope>
    <source>
        <strain evidence="1 2">M3B</strain>
    </source>
</reference>
<evidence type="ECO:0000313" key="2">
    <source>
        <dbReference type="Proteomes" id="UP000229044"/>
    </source>
</evidence>
<dbReference type="Proteomes" id="UP000229044">
    <property type="component" value="Unassembled WGS sequence"/>
</dbReference>